<dbReference type="Proteomes" id="UP000002039">
    <property type="component" value="Unassembled WGS sequence"/>
</dbReference>
<protein>
    <submittedName>
        <fullName evidence="2">Uncharacterized protein</fullName>
    </submittedName>
</protein>
<dbReference type="RefSeq" id="XP_045282611.1">
    <property type="nucleotide sequence ID" value="XM_045426875.1"/>
</dbReference>
<feature type="compositionally biased region" description="Polar residues" evidence="1">
    <location>
        <begin position="39"/>
        <end position="48"/>
    </location>
</feature>
<accession>A0ABX2W0H2</accession>
<feature type="region of interest" description="Disordered" evidence="1">
    <location>
        <begin position="1"/>
        <end position="48"/>
    </location>
</feature>
<reference evidence="3" key="1">
    <citation type="journal article" date="2015" name="PLoS Genet.">
        <title>The dynamic genome and transcriptome of the human fungal pathogen Blastomyces and close relative Emmonsia.</title>
        <authorList>
            <person name="Munoz J.F."/>
            <person name="Gauthier G.M."/>
            <person name="Desjardins C.A."/>
            <person name="Gallo J.E."/>
            <person name="Holder J."/>
            <person name="Sullivan T.D."/>
            <person name="Marty A.J."/>
            <person name="Carmen J.C."/>
            <person name="Chen Z."/>
            <person name="Ding L."/>
            <person name="Gujja S."/>
            <person name="Magrini V."/>
            <person name="Misas E."/>
            <person name="Mitreva M."/>
            <person name="Priest M."/>
            <person name="Saif S."/>
            <person name="Whiston E.A."/>
            <person name="Young S."/>
            <person name="Zeng Q."/>
            <person name="Goldman W.E."/>
            <person name="Mardis E.R."/>
            <person name="Taylor J.W."/>
            <person name="McEwen J.G."/>
            <person name="Clay O.K."/>
            <person name="Klein B.S."/>
            <person name="Cuomo C.A."/>
        </authorList>
    </citation>
    <scope>NUCLEOTIDE SEQUENCE [LARGE SCALE GENOMIC DNA]</scope>
    <source>
        <strain evidence="3">ER-3 / ATCC MYA-2586</strain>
    </source>
</reference>
<keyword evidence="3" id="KW-1185">Reference proteome</keyword>
<gene>
    <name evidence="2" type="ORF">BDCG_17819</name>
</gene>
<evidence type="ECO:0000256" key="1">
    <source>
        <dbReference type="SAM" id="MobiDB-lite"/>
    </source>
</evidence>
<dbReference type="EMBL" id="EQ999983">
    <property type="protein sequence ID" value="OAT02884.1"/>
    <property type="molecule type" value="Genomic_DNA"/>
</dbReference>
<proteinExistence type="predicted"/>
<evidence type="ECO:0000313" key="2">
    <source>
        <dbReference type="EMBL" id="OAT02884.1"/>
    </source>
</evidence>
<dbReference type="GeneID" id="69032711"/>
<name>A0ABX2W0H2_AJEDR</name>
<organism evidence="2 3">
    <name type="scientific">Ajellomyces dermatitidis (strain ER-3 / ATCC MYA-2586)</name>
    <name type="common">Blastomyces dermatitidis</name>
    <dbReference type="NCBI Taxonomy" id="559297"/>
    <lineage>
        <taxon>Eukaryota</taxon>
        <taxon>Fungi</taxon>
        <taxon>Dikarya</taxon>
        <taxon>Ascomycota</taxon>
        <taxon>Pezizomycotina</taxon>
        <taxon>Eurotiomycetes</taxon>
        <taxon>Eurotiomycetidae</taxon>
        <taxon>Onygenales</taxon>
        <taxon>Ajellomycetaceae</taxon>
        <taxon>Blastomyces</taxon>
    </lineage>
</organism>
<sequence>MSSRTQATAGLLDTPASNMDMNEEYRQDTPTPMLRGSEMGSQTGGQMNENAMIRMMMDYMEKQDK</sequence>
<evidence type="ECO:0000313" key="3">
    <source>
        <dbReference type="Proteomes" id="UP000002039"/>
    </source>
</evidence>